<dbReference type="Gene3D" id="1.20.1250.20">
    <property type="entry name" value="MFS general substrate transporter like domains"/>
    <property type="match status" value="1"/>
</dbReference>
<dbReference type="Pfam" id="PF07690">
    <property type="entry name" value="MFS_1"/>
    <property type="match status" value="1"/>
</dbReference>
<evidence type="ECO:0000256" key="2">
    <source>
        <dbReference type="ARBA" id="ARBA00022692"/>
    </source>
</evidence>
<feature type="transmembrane region" description="Helical" evidence="5">
    <location>
        <begin position="230"/>
        <end position="250"/>
    </location>
</feature>
<keyword evidence="8" id="KW-1185">Reference proteome</keyword>
<comment type="caution">
    <text evidence="7">The sequence shown here is derived from an EMBL/GenBank/DDBJ whole genome shotgun (WGS) entry which is preliminary data.</text>
</comment>
<dbReference type="PANTHER" id="PTHR23523">
    <property type="match status" value="1"/>
</dbReference>
<evidence type="ECO:0000313" key="8">
    <source>
        <dbReference type="Proteomes" id="UP001500368"/>
    </source>
</evidence>
<feature type="domain" description="Major facilitator superfamily (MFS) profile" evidence="6">
    <location>
        <begin position="17"/>
        <end position="405"/>
    </location>
</feature>
<dbReference type="PANTHER" id="PTHR23523:SF2">
    <property type="entry name" value="2-NITROIMIDAZOLE TRANSPORTER"/>
    <property type="match status" value="1"/>
</dbReference>
<protein>
    <submittedName>
        <fullName evidence="7">MFS transporter</fullName>
    </submittedName>
</protein>
<keyword evidence="3 5" id="KW-1133">Transmembrane helix</keyword>
<dbReference type="RefSeq" id="WP_345478209.1">
    <property type="nucleotide sequence ID" value="NZ_BAABLW010000007.1"/>
</dbReference>
<dbReference type="InterPro" id="IPR036259">
    <property type="entry name" value="MFS_trans_sf"/>
</dbReference>
<gene>
    <name evidence="7" type="ORF">GCM10025790_23650</name>
</gene>
<feature type="transmembrane region" description="Helical" evidence="5">
    <location>
        <begin position="84"/>
        <end position="103"/>
    </location>
</feature>
<keyword evidence="2 5" id="KW-0812">Transmembrane</keyword>
<dbReference type="InterPro" id="IPR020846">
    <property type="entry name" value="MFS_dom"/>
</dbReference>
<evidence type="ECO:0000256" key="4">
    <source>
        <dbReference type="ARBA" id="ARBA00023136"/>
    </source>
</evidence>
<sequence>MNGHGAWSQRGQRPQGLLLILTVMVVAANLRPAITVVGPLIEQIGAETGLSPTALGVLGAVPVLAFGVVAPFVHRLGTRWGPDLTIAMALTVLAVGTALRSLIPHEVGLYLGTALLSAAIGVGNVLVPAVVKRDFPDHVPMMTGLYTAALVGSAAVFSAAAVPLAQWTGWQTALGSAAVLAILAAAIWSLRLLPSTGAPARAAVKPAALLTGVPAAAPVNVWRSRLAWQVTAYFGLQSGLFYMLLTWLPAIQTSHGAHEAAAGLWLGAFQAVGILASLIIGQIMQRAPDQRRVSSVVALFMVVGLLGMIFAPSLMPLWALLAGISTGSALLLALTFISLRARTTAQVGQLSGMAQGVGYLFAAAGPVLAGALFQAAGSWTPVLWAALGLCLAQAGMGLLAGRSIRLD</sequence>
<feature type="transmembrane region" description="Helical" evidence="5">
    <location>
        <begin position="262"/>
        <end position="281"/>
    </location>
</feature>
<feature type="transmembrane region" description="Helical" evidence="5">
    <location>
        <begin position="109"/>
        <end position="131"/>
    </location>
</feature>
<feature type="transmembrane region" description="Helical" evidence="5">
    <location>
        <begin position="17"/>
        <end position="41"/>
    </location>
</feature>
<feature type="transmembrane region" description="Helical" evidence="5">
    <location>
        <begin position="357"/>
        <end position="376"/>
    </location>
</feature>
<name>A0ABP9G7S6_9MICC</name>
<proteinExistence type="predicted"/>
<evidence type="ECO:0000259" key="6">
    <source>
        <dbReference type="PROSITE" id="PS50850"/>
    </source>
</evidence>
<evidence type="ECO:0000256" key="1">
    <source>
        <dbReference type="ARBA" id="ARBA00004651"/>
    </source>
</evidence>
<keyword evidence="4 5" id="KW-0472">Membrane</keyword>
<feature type="transmembrane region" description="Helical" evidence="5">
    <location>
        <begin position="53"/>
        <end position="72"/>
    </location>
</feature>
<feature type="transmembrane region" description="Helical" evidence="5">
    <location>
        <begin position="143"/>
        <end position="167"/>
    </location>
</feature>
<feature type="transmembrane region" description="Helical" evidence="5">
    <location>
        <begin position="317"/>
        <end position="337"/>
    </location>
</feature>
<comment type="subcellular location">
    <subcellularLocation>
        <location evidence="1">Cell membrane</location>
        <topology evidence="1">Multi-pass membrane protein</topology>
    </subcellularLocation>
</comment>
<dbReference type="EMBL" id="BAABLW010000007">
    <property type="protein sequence ID" value="GAA4925445.1"/>
    <property type="molecule type" value="Genomic_DNA"/>
</dbReference>
<dbReference type="CDD" id="cd17339">
    <property type="entry name" value="MFS_NIMT_CynX_like"/>
    <property type="match status" value="1"/>
</dbReference>
<accession>A0ABP9G7S6</accession>
<feature type="transmembrane region" description="Helical" evidence="5">
    <location>
        <begin position="173"/>
        <end position="193"/>
    </location>
</feature>
<organism evidence="7 8">
    <name type="scientific">Nesterenkonia rhizosphaerae</name>
    <dbReference type="NCBI Taxonomy" id="1348272"/>
    <lineage>
        <taxon>Bacteria</taxon>
        <taxon>Bacillati</taxon>
        <taxon>Actinomycetota</taxon>
        <taxon>Actinomycetes</taxon>
        <taxon>Micrococcales</taxon>
        <taxon>Micrococcaceae</taxon>
        <taxon>Nesterenkonia</taxon>
    </lineage>
</organism>
<feature type="transmembrane region" description="Helical" evidence="5">
    <location>
        <begin position="382"/>
        <end position="401"/>
    </location>
</feature>
<evidence type="ECO:0000256" key="3">
    <source>
        <dbReference type="ARBA" id="ARBA00022989"/>
    </source>
</evidence>
<dbReference type="SUPFAM" id="SSF103473">
    <property type="entry name" value="MFS general substrate transporter"/>
    <property type="match status" value="1"/>
</dbReference>
<feature type="transmembrane region" description="Helical" evidence="5">
    <location>
        <begin position="293"/>
        <end position="311"/>
    </location>
</feature>
<reference evidence="8" key="1">
    <citation type="journal article" date="2019" name="Int. J. Syst. Evol. Microbiol.">
        <title>The Global Catalogue of Microorganisms (GCM) 10K type strain sequencing project: providing services to taxonomists for standard genome sequencing and annotation.</title>
        <authorList>
            <consortium name="The Broad Institute Genomics Platform"/>
            <consortium name="The Broad Institute Genome Sequencing Center for Infectious Disease"/>
            <person name="Wu L."/>
            <person name="Ma J."/>
        </authorList>
    </citation>
    <scope>NUCLEOTIDE SEQUENCE [LARGE SCALE GENOMIC DNA]</scope>
    <source>
        <strain evidence="8">JCM 19129</strain>
    </source>
</reference>
<dbReference type="InterPro" id="IPR011701">
    <property type="entry name" value="MFS"/>
</dbReference>
<dbReference type="InterPro" id="IPR052524">
    <property type="entry name" value="MFS_Cyanate_Porter"/>
</dbReference>
<evidence type="ECO:0000313" key="7">
    <source>
        <dbReference type="EMBL" id="GAA4925445.1"/>
    </source>
</evidence>
<dbReference type="Proteomes" id="UP001500368">
    <property type="component" value="Unassembled WGS sequence"/>
</dbReference>
<evidence type="ECO:0000256" key="5">
    <source>
        <dbReference type="SAM" id="Phobius"/>
    </source>
</evidence>
<dbReference type="PROSITE" id="PS50850">
    <property type="entry name" value="MFS"/>
    <property type="match status" value="1"/>
</dbReference>